<dbReference type="KEGG" id="ahat:ADCFC_21940"/>
<reference evidence="10" key="2">
    <citation type="submission" date="2020-03" db="EMBL/GenBank/DDBJ databases">
        <title>Complete Genome Sequence of Adlercreutzia sp. strain 8CFCBH1 Producing Equol, Isolated from Healthy Japanese Feces.</title>
        <authorList>
            <person name="Ogata Y."/>
            <person name="Sakamoto M."/>
            <person name="Ohkuma M."/>
            <person name="Hattori M."/>
            <person name="Suda W."/>
        </authorList>
    </citation>
    <scope>NUCLEOTIDE SEQUENCE [LARGE SCALE GENOMIC DNA]</scope>
    <source>
        <strain evidence="10">8CFCBH1</strain>
    </source>
</reference>
<feature type="transmembrane region" description="Helical" evidence="7">
    <location>
        <begin position="195"/>
        <end position="217"/>
    </location>
</feature>
<evidence type="ECO:0000256" key="6">
    <source>
        <dbReference type="ARBA" id="ARBA00023014"/>
    </source>
</evidence>
<sequence>MAQKKETTEASVSSQAAGVKGKGSANALAAKLKTRRLRTAVGAVVFVGMAAGLVAGVSMGTMSGFGWDTFSMLCPLGALGTMIATKTVIPRAVVSLVLIAALVLVFGRAFCSWLCPTMLIDRVRDFFRSPKKRRELAEKKNSEIKAISQQELTSLKAAKDGHACGACGKCQPVHHGKVDSRHAVLGGALLSTAVFGFPVFCLVCPVGLTFATVLVIWRAFAHGDATIGLILIPAMLVIELVVLRKWCSNFCPLSALMNLVGRFSRTFVPTINDEKCLETARATSCSKCAEVCDADINIRHPEFGLRTMADCTRCRNCVDVCPTHAITMPVFVGKKAGKTVVEIPDPVMDDLEPKLD</sequence>
<evidence type="ECO:0000256" key="2">
    <source>
        <dbReference type="ARBA" id="ARBA00022485"/>
    </source>
</evidence>
<dbReference type="Gene3D" id="3.30.70.20">
    <property type="match status" value="1"/>
</dbReference>
<accession>A0A6F8SN94</accession>
<gene>
    <name evidence="9" type="ORF">ADCFC_20720</name>
</gene>
<evidence type="ECO:0000256" key="7">
    <source>
        <dbReference type="SAM" id="Phobius"/>
    </source>
</evidence>
<dbReference type="PROSITE" id="PS51379">
    <property type="entry name" value="4FE4S_FER_2"/>
    <property type="match status" value="1"/>
</dbReference>
<dbReference type="GO" id="GO:0046872">
    <property type="term" value="F:metal ion binding"/>
    <property type="evidence" value="ECO:0007669"/>
    <property type="project" value="UniProtKB-KW"/>
</dbReference>
<keyword evidence="4" id="KW-0249">Electron transport</keyword>
<dbReference type="GO" id="GO:0051539">
    <property type="term" value="F:4 iron, 4 sulfur cluster binding"/>
    <property type="evidence" value="ECO:0007669"/>
    <property type="project" value="UniProtKB-KW"/>
</dbReference>
<dbReference type="PANTHER" id="PTHR30176:SF3">
    <property type="entry name" value="FERREDOXIN-TYPE PROTEIN NAPH"/>
    <property type="match status" value="1"/>
</dbReference>
<evidence type="ECO:0000313" key="10">
    <source>
        <dbReference type="Proteomes" id="UP000501727"/>
    </source>
</evidence>
<keyword evidence="5" id="KW-0408">Iron</keyword>
<dbReference type="GO" id="GO:0005886">
    <property type="term" value="C:plasma membrane"/>
    <property type="evidence" value="ECO:0007669"/>
    <property type="project" value="TreeGrafter"/>
</dbReference>
<keyword evidence="7" id="KW-0472">Membrane</keyword>
<dbReference type="Proteomes" id="UP000501727">
    <property type="component" value="Chromosome"/>
</dbReference>
<proteinExistence type="predicted"/>
<evidence type="ECO:0000256" key="1">
    <source>
        <dbReference type="ARBA" id="ARBA00022448"/>
    </source>
</evidence>
<dbReference type="Pfam" id="PF12801">
    <property type="entry name" value="Fer4_5"/>
    <property type="match status" value="2"/>
</dbReference>
<dbReference type="InterPro" id="IPR017896">
    <property type="entry name" value="4Fe4S_Fe-S-bd"/>
</dbReference>
<protein>
    <recommendedName>
        <fullName evidence="8">4Fe-4S ferredoxin-type domain-containing protein</fullName>
    </recommendedName>
</protein>
<organism evidence="9 10">
    <name type="scientific">Adlercreutzia hattorii</name>
    <dbReference type="NCBI Taxonomy" id="2707299"/>
    <lineage>
        <taxon>Bacteria</taxon>
        <taxon>Bacillati</taxon>
        <taxon>Actinomycetota</taxon>
        <taxon>Coriobacteriia</taxon>
        <taxon>Eggerthellales</taxon>
        <taxon>Eggerthellaceae</taxon>
        <taxon>Adlercreutzia</taxon>
    </lineage>
</organism>
<feature type="domain" description="4Fe-4S ferredoxin-type" evidence="8">
    <location>
        <begin position="301"/>
        <end position="331"/>
    </location>
</feature>
<evidence type="ECO:0000256" key="3">
    <source>
        <dbReference type="ARBA" id="ARBA00022723"/>
    </source>
</evidence>
<evidence type="ECO:0000313" key="9">
    <source>
        <dbReference type="EMBL" id="BCA89575.1"/>
    </source>
</evidence>
<evidence type="ECO:0000256" key="5">
    <source>
        <dbReference type="ARBA" id="ARBA00023004"/>
    </source>
</evidence>
<reference evidence="10" key="1">
    <citation type="journal article" date="2020" name="Microbiol. Resour. Announc.">
        <title>Complete Genome Sequence of Adlercreutzia sp. Strain 8CFCBH1, a Potent Producer of Equol, Isolated from Healthy Japanese Feces.</title>
        <authorList>
            <person name="Ogata Y."/>
            <person name="Sakamoto M."/>
            <person name="Ohkuma M."/>
            <person name="Hattori M."/>
            <person name="Suda W."/>
        </authorList>
    </citation>
    <scope>NUCLEOTIDE SEQUENCE [LARGE SCALE GENOMIC DNA]</scope>
    <source>
        <strain evidence="10">8CFCBH1</strain>
    </source>
</reference>
<keyword evidence="7" id="KW-1133">Transmembrane helix</keyword>
<dbReference type="InterPro" id="IPR017900">
    <property type="entry name" value="4Fe4S_Fe_S_CS"/>
</dbReference>
<feature type="transmembrane region" description="Helical" evidence="7">
    <location>
        <begin position="40"/>
        <end position="59"/>
    </location>
</feature>
<dbReference type="SUPFAM" id="SSF54862">
    <property type="entry name" value="4Fe-4S ferredoxins"/>
    <property type="match status" value="1"/>
</dbReference>
<keyword evidence="6" id="KW-0411">Iron-sulfur</keyword>
<name>A0A6F8SN94_9ACTN</name>
<evidence type="ECO:0000256" key="4">
    <source>
        <dbReference type="ARBA" id="ARBA00022982"/>
    </source>
</evidence>
<feature type="transmembrane region" description="Helical" evidence="7">
    <location>
        <begin position="224"/>
        <end position="243"/>
    </location>
</feature>
<dbReference type="PANTHER" id="PTHR30176">
    <property type="entry name" value="FERREDOXIN-TYPE PROTEIN NAPH"/>
    <property type="match status" value="1"/>
</dbReference>
<keyword evidence="2" id="KW-0004">4Fe-4S</keyword>
<dbReference type="EMBL" id="AP022829">
    <property type="protein sequence ID" value="BCA89575.1"/>
    <property type="molecule type" value="Genomic_DNA"/>
</dbReference>
<dbReference type="Pfam" id="PF00037">
    <property type="entry name" value="Fer4"/>
    <property type="match status" value="1"/>
</dbReference>
<evidence type="ECO:0000259" key="8">
    <source>
        <dbReference type="PROSITE" id="PS51379"/>
    </source>
</evidence>
<keyword evidence="1" id="KW-0813">Transport</keyword>
<dbReference type="RefSeq" id="WP_231699520.1">
    <property type="nucleotide sequence ID" value="NZ_AP022829.1"/>
</dbReference>
<dbReference type="PROSITE" id="PS00198">
    <property type="entry name" value="4FE4S_FER_1"/>
    <property type="match status" value="1"/>
</dbReference>
<dbReference type="InterPro" id="IPR051684">
    <property type="entry name" value="Electron_Trans/Redox"/>
</dbReference>
<keyword evidence="10" id="KW-1185">Reference proteome</keyword>
<dbReference type="AlphaFoldDB" id="A0A6F8SN94"/>
<feature type="transmembrane region" description="Helical" evidence="7">
    <location>
        <begin position="96"/>
        <end position="120"/>
    </location>
</feature>
<keyword evidence="7" id="KW-0812">Transmembrane</keyword>
<keyword evidence="3" id="KW-0479">Metal-binding</keyword>